<dbReference type="GO" id="GO:0032222">
    <property type="term" value="P:regulation of synaptic transmission, cholinergic"/>
    <property type="evidence" value="ECO:0007669"/>
    <property type="project" value="InterPro"/>
</dbReference>
<dbReference type="Proteomes" id="UP001186944">
    <property type="component" value="Unassembled WGS sequence"/>
</dbReference>
<reference evidence="4" key="1">
    <citation type="submission" date="2019-08" db="EMBL/GenBank/DDBJ databases">
        <title>The improved chromosome-level genome for the pearl oyster Pinctada fucata martensii using PacBio sequencing and Hi-C.</title>
        <authorList>
            <person name="Zheng Z."/>
        </authorList>
    </citation>
    <scope>NUCLEOTIDE SEQUENCE</scope>
    <source>
        <strain evidence="4">ZZ-2019</strain>
        <tissue evidence="4">Adductor muscle</tissue>
    </source>
</reference>
<dbReference type="SUPFAM" id="SSF57302">
    <property type="entry name" value="Snake toxin-like"/>
    <property type="match status" value="1"/>
</dbReference>
<dbReference type="EMBL" id="VSWD01000010">
    <property type="protein sequence ID" value="KAK3089345.1"/>
    <property type="molecule type" value="Genomic_DNA"/>
</dbReference>
<dbReference type="InterPro" id="IPR031424">
    <property type="entry name" value="QVR-like"/>
</dbReference>
<dbReference type="GO" id="GO:0030431">
    <property type="term" value="P:sleep"/>
    <property type="evidence" value="ECO:0007669"/>
    <property type="project" value="InterPro"/>
</dbReference>
<proteinExistence type="predicted"/>
<evidence type="ECO:0000256" key="1">
    <source>
        <dbReference type="ARBA" id="ARBA00022729"/>
    </source>
</evidence>
<keyword evidence="2" id="KW-0325">Glycoprotein</keyword>
<evidence type="ECO:0008006" key="6">
    <source>
        <dbReference type="Google" id="ProtNLM"/>
    </source>
</evidence>
<accession>A0AA88XPE4</accession>
<keyword evidence="3" id="KW-1133">Transmembrane helix</keyword>
<comment type="caution">
    <text evidence="4">The sequence shown here is derived from an EMBL/GenBank/DDBJ whole genome shotgun (WGS) entry which is preliminary data.</text>
</comment>
<organism evidence="4 5">
    <name type="scientific">Pinctada imbricata</name>
    <name type="common">Atlantic pearl-oyster</name>
    <name type="synonym">Pinctada martensii</name>
    <dbReference type="NCBI Taxonomy" id="66713"/>
    <lineage>
        <taxon>Eukaryota</taxon>
        <taxon>Metazoa</taxon>
        <taxon>Spiralia</taxon>
        <taxon>Lophotrochozoa</taxon>
        <taxon>Mollusca</taxon>
        <taxon>Bivalvia</taxon>
        <taxon>Autobranchia</taxon>
        <taxon>Pteriomorphia</taxon>
        <taxon>Pterioida</taxon>
        <taxon>Pterioidea</taxon>
        <taxon>Pteriidae</taxon>
        <taxon>Pinctada</taxon>
    </lineage>
</organism>
<keyword evidence="1" id="KW-0732">Signal</keyword>
<keyword evidence="3" id="KW-0472">Membrane</keyword>
<protein>
    <recommendedName>
        <fullName evidence="6">Protein quiver</fullName>
    </recommendedName>
</protein>
<dbReference type="AlphaFoldDB" id="A0AA88XPE4"/>
<name>A0AA88XPE4_PINIB</name>
<dbReference type="PANTHER" id="PTHR33562:SF2">
    <property type="entry name" value="PROTEIN QUIVER"/>
    <property type="match status" value="1"/>
</dbReference>
<dbReference type="Pfam" id="PF17064">
    <property type="entry name" value="QVR"/>
    <property type="match status" value="1"/>
</dbReference>
<evidence type="ECO:0000256" key="2">
    <source>
        <dbReference type="ARBA" id="ARBA00023180"/>
    </source>
</evidence>
<evidence type="ECO:0000256" key="3">
    <source>
        <dbReference type="SAM" id="Phobius"/>
    </source>
</evidence>
<evidence type="ECO:0000313" key="5">
    <source>
        <dbReference type="Proteomes" id="UP001186944"/>
    </source>
</evidence>
<feature type="transmembrane region" description="Helical" evidence="3">
    <location>
        <begin position="73"/>
        <end position="92"/>
    </location>
</feature>
<keyword evidence="5" id="KW-1185">Reference proteome</keyword>
<evidence type="ECO:0000313" key="4">
    <source>
        <dbReference type="EMBL" id="KAK3089345.1"/>
    </source>
</evidence>
<keyword evidence="3" id="KW-0812">Transmembrane</keyword>
<gene>
    <name evidence="4" type="ORF">FSP39_002902</name>
</gene>
<sequence length="97" mass="10732">MDNPDSLKGSNETYMECPSDHKRCRKITQEVEDDYRVIRQCALNGEVGCLQRTGTRKIKLEYCECVGDGCNSAIGLSAPSILLSVIAFFAILRSSVL</sequence>
<dbReference type="InterPro" id="IPR045860">
    <property type="entry name" value="Snake_toxin-like_sf"/>
</dbReference>
<dbReference type="InterPro" id="IPR050975">
    <property type="entry name" value="Sleep_regulator"/>
</dbReference>
<dbReference type="PANTHER" id="PTHR33562">
    <property type="entry name" value="ATILLA, ISOFORM B-RELATED-RELATED"/>
    <property type="match status" value="1"/>
</dbReference>